<dbReference type="AlphaFoldDB" id="A0A3M6TBZ7"/>
<feature type="region of interest" description="Disordered" evidence="1">
    <location>
        <begin position="87"/>
        <end position="111"/>
    </location>
</feature>
<dbReference type="PANTHER" id="PTHR48219:SF2">
    <property type="entry name" value="VACUOLAR PROTEIN SORTING-ASSOCIATED PROTEIN 62"/>
    <property type="match status" value="1"/>
</dbReference>
<dbReference type="OrthoDB" id="428159at2759"/>
<dbReference type="InterPro" id="IPR009291">
    <property type="entry name" value="Vps62"/>
</dbReference>
<dbReference type="Pfam" id="PF06101">
    <property type="entry name" value="Vps62"/>
    <property type="match status" value="2"/>
</dbReference>
<evidence type="ECO:0000256" key="1">
    <source>
        <dbReference type="SAM" id="MobiDB-lite"/>
    </source>
</evidence>
<evidence type="ECO:0000313" key="3">
    <source>
        <dbReference type="Proteomes" id="UP000275408"/>
    </source>
</evidence>
<reference evidence="2 3" key="1">
    <citation type="journal article" date="2018" name="Sci. Rep.">
        <title>Comparative analysis of the Pocillopora damicornis genome highlights role of immune system in coral evolution.</title>
        <authorList>
            <person name="Cunning R."/>
            <person name="Bay R.A."/>
            <person name="Gillette P."/>
            <person name="Baker A.C."/>
            <person name="Traylor-Knowles N."/>
        </authorList>
    </citation>
    <scope>NUCLEOTIDE SEQUENCE [LARGE SCALE GENOMIC DNA]</scope>
    <source>
        <strain evidence="2">RSMAS</strain>
        <tissue evidence="2">Whole animal</tissue>
    </source>
</reference>
<accession>A0A3M6TBZ7</accession>
<protein>
    <submittedName>
        <fullName evidence="2">Uncharacterized protein</fullName>
    </submittedName>
</protein>
<comment type="caution">
    <text evidence="2">The sequence shown here is derived from an EMBL/GenBank/DDBJ whole genome shotgun (WGS) entry which is preliminary data.</text>
</comment>
<dbReference type="Proteomes" id="UP000275408">
    <property type="component" value="Unassembled WGS sequence"/>
</dbReference>
<evidence type="ECO:0000313" key="2">
    <source>
        <dbReference type="EMBL" id="RMX38915.1"/>
    </source>
</evidence>
<gene>
    <name evidence="2" type="ORF">pdam_00018923</name>
</gene>
<proteinExistence type="predicted"/>
<keyword evidence="3" id="KW-1185">Reference proteome</keyword>
<sequence>MPKDKMAVAGIGMMIISIATKIYTDPHGQGLTIYRPDCPPGYCMLGDYAQEGDISKPNPSVMVCIKIKHTKFFAKAKDFVQVWSSEGPGSGRGYSGDSDDEGSSDGNNGSGSGHNGVLAFWKPKVPNLNYVALGHLATTSYDPPSVGNVCIVHRLMVDQGIPGRRVWREESGMASLWSLAPSYSYINLGLFLSSDSKSAPHISDFWSLIPEVIPAPFNASLSIKKLNKDELALIYRGQECEESKRLSVYLPQAPIGYSPLGHYAERGYGRAGQGAKVLVVKEKGNKGLLMHPITYQELWRSDAKNNNTEAAVWRPVPPPGYFCLGHVLGLGLEAPPTNAIVCLHWSVIARGWPERSKKVWWNTCSQKKEATIWQVPGLGDCLSADTFVIHRGFNSPHWEELLFHCFYLNRVSVR</sequence>
<dbReference type="EMBL" id="RCHS01003914">
    <property type="protein sequence ID" value="RMX38915.1"/>
    <property type="molecule type" value="Genomic_DNA"/>
</dbReference>
<organism evidence="2 3">
    <name type="scientific">Pocillopora damicornis</name>
    <name type="common">Cauliflower coral</name>
    <name type="synonym">Millepora damicornis</name>
    <dbReference type="NCBI Taxonomy" id="46731"/>
    <lineage>
        <taxon>Eukaryota</taxon>
        <taxon>Metazoa</taxon>
        <taxon>Cnidaria</taxon>
        <taxon>Anthozoa</taxon>
        <taxon>Hexacorallia</taxon>
        <taxon>Scleractinia</taxon>
        <taxon>Astrocoeniina</taxon>
        <taxon>Pocilloporidae</taxon>
        <taxon>Pocillopora</taxon>
    </lineage>
</organism>
<dbReference type="PANTHER" id="PTHR48219">
    <property type="entry name" value="VACUOLAR PROTEIN SORTING-ASSOCIATED PROTEIN 62-RELATED"/>
    <property type="match status" value="1"/>
</dbReference>
<name>A0A3M6TBZ7_POCDA</name>